<dbReference type="InterPro" id="IPR003740">
    <property type="entry name" value="YitT"/>
</dbReference>
<evidence type="ECO:0000256" key="4">
    <source>
        <dbReference type="ARBA" id="ARBA00022989"/>
    </source>
</evidence>
<evidence type="ECO:0000256" key="6">
    <source>
        <dbReference type="SAM" id="Phobius"/>
    </source>
</evidence>
<dbReference type="Pfam" id="PF02588">
    <property type="entry name" value="YitT_membrane"/>
    <property type="match status" value="1"/>
</dbReference>
<gene>
    <name evidence="7" type="ORF">GNP94_00555</name>
</gene>
<keyword evidence="8" id="KW-1185">Reference proteome</keyword>
<evidence type="ECO:0000256" key="2">
    <source>
        <dbReference type="ARBA" id="ARBA00022475"/>
    </source>
</evidence>
<evidence type="ECO:0000256" key="5">
    <source>
        <dbReference type="ARBA" id="ARBA00023136"/>
    </source>
</evidence>
<feature type="transmembrane region" description="Helical" evidence="6">
    <location>
        <begin position="124"/>
        <end position="142"/>
    </location>
</feature>
<organism evidence="7 8">
    <name type="scientific">Paenibacillus campinasensis</name>
    <dbReference type="NCBI Taxonomy" id="66347"/>
    <lineage>
        <taxon>Bacteria</taxon>
        <taxon>Bacillati</taxon>
        <taxon>Bacillota</taxon>
        <taxon>Bacilli</taxon>
        <taxon>Bacillales</taxon>
        <taxon>Paenibacillaceae</taxon>
        <taxon>Paenibacillus</taxon>
    </lineage>
</organism>
<keyword evidence="3 6" id="KW-0812">Transmembrane</keyword>
<feature type="transmembrane region" description="Helical" evidence="6">
    <location>
        <begin position="56"/>
        <end position="80"/>
    </location>
</feature>
<keyword evidence="5 6" id="KW-0472">Membrane</keyword>
<name>A0ABW9SU36_9BACL</name>
<feature type="transmembrane region" description="Helical" evidence="6">
    <location>
        <begin position="25"/>
        <end position="44"/>
    </location>
</feature>
<evidence type="ECO:0000256" key="1">
    <source>
        <dbReference type="ARBA" id="ARBA00004651"/>
    </source>
</evidence>
<dbReference type="PANTHER" id="PTHR33545:SF3">
    <property type="entry name" value="UPF0750 MEMBRANE PROTEIN YQFU"/>
    <property type="match status" value="1"/>
</dbReference>
<evidence type="ECO:0000256" key="3">
    <source>
        <dbReference type="ARBA" id="ARBA00022692"/>
    </source>
</evidence>
<comment type="caution">
    <text evidence="7">The sequence shown here is derived from an EMBL/GenBank/DDBJ whole genome shotgun (WGS) entry which is preliminary data.</text>
</comment>
<dbReference type="PANTHER" id="PTHR33545">
    <property type="entry name" value="UPF0750 MEMBRANE PROTEIN YITT-RELATED"/>
    <property type="match status" value="1"/>
</dbReference>
<dbReference type="RefSeq" id="WP_155617429.1">
    <property type="nucleotide sequence ID" value="NZ_WOAA01000001.1"/>
</dbReference>
<accession>A0ABW9SU36</accession>
<comment type="subcellular location">
    <subcellularLocation>
        <location evidence="1">Cell membrane</location>
        <topology evidence="1">Multi-pass membrane protein</topology>
    </subcellularLocation>
</comment>
<proteinExistence type="predicted"/>
<reference evidence="7 8" key="1">
    <citation type="submission" date="2019-11" db="EMBL/GenBank/DDBJ databases">
        <title>Draft genome sequences of five Paenibacillus species of dairy origin.</title>
        <authorList>
            <person name="Olajide A.M."/>
            <person name="Chen S."/>
            <person name="Lapointe G."/>
        </authorList>
    </citation>
    <scope>NUCLEOTIDE SEQUENCE [LARGE SCALE GENOMIC DNA]</scope>
    <source>
        <strain evidence="7 8">3CS1</strain>
    </source>
</reference>
<dbReference type="InterPro" id="IPR051461">
    <property type="entry name" value="UPF0750_membrane"/>
</dbReference>
<feature type="transmembrane region" description="Helical" evidence="6">
    <location>
        <begin position="92"/>
        <end position="112"/>
    </location>
</feature>
<feature type="transmembrane region" description="Helical" evidence="6">
    <location>
        <begin position="163"/>
        <end position="183"/>
    </location>
</feature>
<protein>
    <submittedName>
        <fullName evidence="7">Membrane protein</fullName>
    </submittedName>
</protein>
<evidence type="ECO:0000313" key="8">
    <source>
        <dbReference type="Proteomes" id="UP000435177"/>
    </source>
</evidence>
<dbReference type="Proteomes" id="UP000435177">
    <property type="component" value="Unassembled WGS sequence"/>
</dbReference>
<sequence length="295" mass="31751">MPNLPYPITDGDAEDWKRTFRIRRLLMAVLGGLIAALGLDLFLVPSGIITGGVTGISALASHITGLHTGMFVFVLNLPLLLLAFRQSAREKALIATIGLLTFSICSIVFYPVPSVIDSKIGSAAIGGILLGTGIGIGIRYSIILDTLQMPKLSRSLTRLLNRIKLPGVQIGLNLALLTVAGLVLGWELAMYSAIACLAALEAIRISTSSFSFHLGIRINSANEDALAQAINTFLNREPEEADMEERSKFTANGNQAQSEAVSGMLYRIHLFELPRFKSIVRNLDPEAVVTYDAAS</sequence>
<keyword evidence="2" id="KW-1003">Cell membrane</keyword>
<keyword evidence="4 6" id="KW-1133">Transmembrane helix</keyword>
<dbReference type="EMBL" id="WOAA01000001">
    <property type="protein sequence ID" value="MUG64493.1"/>
    <property type="molecule type" value="Genomic_DNA"/>
</dbReference>
<evidence type="ECO:0000313" key="7">
    <source>
        <dbReference type="EMBL" id="MUG64493.1"/>
    </source>
</evidence>